<dbReference type="InParanoid" id="A0A1B1AIU7"/>
<evidence type="ECO:0000256" key="5">
    <source>
        <dbReference type="ARBA" id="ARBA00023136"/>
    </source>
</evidence>
<dbReference type="AlphaFoldDB" id="A0A1B1AIU7"/>
<reference evidence="7 8" key="1">
    <citation type="submission" date="2015-11" db="EMBL/GenBank/DDBJ databases">
        <title>Whole-Genome Sequence of Candidatus Oderbacter manganicum from the National Park Lower Oder Valley, Germany.</title>
        <authorList>
            <person name="Braun B."/>
            <person name="Liere K."/>
            <person name="Szewzyk U."/>
        </authorList>
    </citation>
    <scope>NUCLEOTIDE SEQUENCE [LARGE SCALE GENOMIC DNA]</scope>
    <source>
        <strain evidence="7 8">OTSz_A_272</strain>
    </source>
</reference>
<keyword evidence="4 6" id="KW-1133">Transmembrane helix</keyword>
<accession>A0A1B1AIU7</accession>
<evidence type="ECO:0000313" key="8">
    <source>
        <dbReference type="Proteomes" id="UP000092498"/>
    </source>
</evidence>
<name>A0A1B1AIU7_9PROT</name>
<gene>
    <name evidence="7" type="ORF">ATE48_11450</name>
</gene>
<organism evidence="7 8">
    <name type="scientific">Candidatus Viadribacter manganicus</name>
    <dbReference type="NCBI Taxonomy" id="1759059"/>
    <lineage>
        <taxon>Bacteria</taxon>
        <taxon>Pseudomonadati</taxon>
        <taxon>Pseudomonadota</taxon>
        <taxon>Alphaproteobacteria</taxon>
        <taxon>Hyphomonadales</taxon>
        <taxon>Hyphomonadaceae</taxon>
        <taxon>Candidatus Viadribacter</taxon>
    </lineage>
</organism>
<keyword evidence="8" id="KW-1185">Reference proteome</keyword>
<comment type="subcellular location">
    <subcellularLocation>
        <location evidence="1">Membrane</location>
        <topology evidence="1">Multi-pass membrane protein</topology>
    </subcellularLocation>
</comment>
<dbReference type="FunCoup" id="A0A1B1AIU7">
    <property type="interactions" value="290"/>
</dbReference>
<dbReference type="Proteomes" id="UP000092498">
    <property type="component" value="Chromosome"/>
</dbReference>
<evidence type="ECO:0000256" key="4">
    <source>
        <dbReference type="ARBA" id="ARBA00022989"/>
    </source>
</evidence>
<evidence type="ECO:0000256" key="1">
    <source>
        <dbReference type="ARBA" id="ARBA00004141"/>
    </source>
</evidence>
<evidence type="ECO:0000313" key="7">
    <source>
        <dbReference type="EMBL" id="ANP46488.1"/>
    </source>
</evidence>
<protein>
    <recommendedName>
        <fullName evidence="9">DUF423 domain-containing protein</fullName>
    </recommendedName>
</protein>
<evidence type="ECO:0008006" key="9">
    <source>
        <dbReference type="Google" id="ProtNLM"/>
    </source>
</evidence>
<feature type="transmembrane region" description="Helical" evidence="6">
    <location>
        <begin position="89"/>
        <end position="110"/>
    </location>
</feature>
<dbReference type="GO" id="GO:0016020">
    <property type="term" value="C:membrane"/>
    <property type="evidence" value="ECO:0007669"/>
    <property type="project" value="UniProtKB-SubCell"/>
</dbReference>
<dbReference type="PANTHER" id="PTHR43461:SF1">
    <property type="entry name" value="TRANSMEMBRANE PROTEIN 256"/>
    <property type="match status" value="1"/>
</dbReference>
<feature type="transmembrane region" description="Helical" evidence="6">
    <location>
        <begin position="60"/>
        <end position="83"/>
    </location>
</feature>
<evidence type="ECO:0000256" key="6">
    <source>
        <dbReference type="SAM" id="Phobius"/>
    </source>
</evidence>
<dbReference type="PANTHER" id="PTHR43461">
    <property type="entry name" value="TRANSMEMBRANE PROTEIN 256"/>
    <property type="match status" value="1"/>
</dbReference>
<dbReference type="OrthoDB" id="9802121at2"/>
<evidence type="ECO:0000256" key="3">
    <source>
        <dbReference type="ARBA" id="ARBA00022692"/>
    </source>
</evidence>
<sequence>MRLLNIFAALSGLIPLVMLVLAAHALQPAPEDLQRIQLAAFIQLGAGAAGLALSSRSGRLNLIAGAMILAGAAIFAGTLYTLAIMHNRALIMLAPVGGVTLILGWFALLFTKPNA</sequence>
<evidence type="ECO:0000256" key="2">
    <source>
        <dbReference type="ARBA" id="ARBA00009694"/>
    </source>
</evidence>
<dbReference type="STRING" id="1759059.ATE48_11450"/>
<proteinExistence type="inferred from homology"/>
<keyword evidence="5 6" id="KW-0472">Membrane</keyword>
<feature type="transmembrane region" description="Helical" evidence="6">
    <location>
        <begin position="35"/>
        <end position="53"/>
    </location>
</feature>
<dbReference type="RefSeq" id="WP_066771643.1">
    <property type="nucleotide sequence ID" value="NZ_CP013244.1"/>
</dbReference>
<keyword evidence="3 6" id="KW-0812">Transmembrane</keyword>
<comment type="similarity">
    <text evidence="2">Belongs to the UPF0382 family.</text>
</comment>
<dbReference type="Pfam" id="PF04241">
    <property type="entry name" value="DUF423"/>
    <property type="match status" value="1"/>
</dbReference>
<dbReference type="KEGG" id="cbot:ATE48_11450"/>
<dbReference type="EMBL" id="CP013244">
    <property type="protein sequence ID" value="ANP46488.1"/>
    <property type="molecule type" value="Genomic_DNA"/>
</dbReference>
<dbReference type="InterPro" id="IPR006696">
    <property type="entry name" value="DUF423"/>
</dbReference>